<evidence type="ECO:0000313" key="3">
    <source>
        <dbReference type="Proteomes" id="UP000663937"/>
    </source>
</evidence>
<dbReference type="AlphaFoldDB" id="A0A8A4ZAN8"/>
<keyword evidence="3" id="KW-1185">Reference proteome</keyword>
<gene>
    <name evidence="2" type="ORF">J4E96_11875</name>
</gene>
<evidence type="ECO:0000313" key="2">
    <source>
        <dbReference type="EMBL" id="QTE28089.1"/>
    </source>
</evidence>
<protein>
    <submittedName>
        <fullName evidence="2">Uncharacterized protein</fullName>
    </submittedName>
</protein>
<dbReference type="EMBL" id="CP071868">
    <property type="protein sequence ID" value="QTE28089.1"/>
    <property type="molecule type" value="Genomic_DNA"/>
</dbReference>
<sequence>MEYPEPGSMADGPLQPDESHHEASLRLPAGSPRDGVTLADMVHLSQYSLESGAREKSDLIARMLAVAGATVLELVVGGYLVLEVNDGEEIAKQNPKVHASERVPQRPDLARVQAKIAKRRIFRRLGSVLASASPDTYLRFEEAGVTTARGEGGVRQLTRAGIELAIAVRSELDSYVRYQPKRVDPMAVSMRTAQLGALIYASELWRSVYPVGEARNDGADVRLTELRDRVTRAGEHADVWLMVLDAVHRRTIDSSQGTGSIV</sequence>
<name>A0A8A4ZAN8_9MICO</name>
<reference evidence="2" key="1">
    <citation type="submission" date="2021-03" db="EMBL/GenBank/DDBJ databases">
        <title>Pengzhenrongella sicca gen. nov., sp. nov., a new member of suborder Micrococcineae isolated from High-Arctic tundra soil.</title>
        <authorList>
            <person name="Peng F."/>
        </authorList>
    </citation>
    <scope>NUCLEOTIDE SEQUENCE</scope>
    <source>
        <strain evidence="2">LRZ-2</strain>
    </source>
</reference>
<organism evidence="2 3">
    <name type="scientific">Pengzhenrongella sicca</name>
    <dbReference type="NCBI Taxonomy" id="2819238"/>
    <lineage>
        <taxon>Bacteria</taxon>
        <taxon>Bacillati</taxon>
        <taxon>Actinomycetota</taxon>
        <taxon>Actinomycetes</taxon>
        <taxon>Micrococcales</taxon>
        <taxon>Pengzhenrongella</taxon>
    </lineage>
</organism>
<accession>A0A8A4ZAN8</accession>
<proteinExistence type="predicted"/>
<dbReference type="RefSeq" id="WP_227422318.1">
    <property type="nucleotide sequence ID" value="NZ_CP071868.1"/>
</dbReference>
<evidence type="ECO:0000256" key="1">
    <source>
        <dbReference type="SAM" id="MobiDB-lite"/>
    </source>
</evidence>
<dbReference type="Proteomes" id="UP000663937">
    <property type="component" value="Chromosome"/>
</dbReference>
<feature type="region of interest" description="Disordered" evidence="1">
    <location>
        <begin position="1"/>
        <end position="32"/>
    </location>
</feature>
<dbReference type="KEGG" id="psic:J4E96_11875"/>